<dbReference type="OrthoDB" id="1744869at2759"/>
<dbReference type="STRING" id="69771.A0A1V6PL18"/>
<dbReference type="AlphaFoldDB" id="A0A1V6PL18"/>
<dbReference type="EMBL" id="MDYL01000002">
    <property type="protein sequence ID" value="OQD77729.1"/>
    <property type="molecule type" value="Genomic_DNA"/>
</dbReference>
<dbReference type="Proteomes" id="UP000191522">
    <property type="component" value="Unassembled WGS sequence"/>
</dbReference>
<comment type="caution">
    <text evidence="2">The sequence shown here is derived from an EMBL/GenBank/DDBJ whole genome shotgun (WGS) entry which is preliminary data.</text>
</comment>
<protein>
    <submittedName>
        <fullName evidence="2">Uncharacterized protein</fullName>
    </submittedName>
</protein>
<keyword evidence="3" id="KW-1185">Reference proteome</keyword>
<proteinExistence type="predicted"/>
<evidence type="ECO:0000313" key="2">
    <source>
        <dbReference type="EMBL" id="OQD77729.1"/>
    </source>
</evidence>
<name>A0A1V6PL18_PENDC</name>
<feature type="compositionally biased region" description="Polar residues" evidence="1">
    <location>
        <begin position="142"/>
        <end position="151"/>
    </location>
</feature>
<dbReference type="OMA" id="VWAMVTP"/>
<evidence type="ECO:0000256" key="1">
    <source>
        <dbReference type="SAM" id="MobiDB-lite"/>
    </source>
</evidence>
<organism evidence="2 3">
    <name type="scientific">Penicillium decumbens</name>
    <dbReference type="NCBI Taxonomy" id="69771"/>
    <lineage>
        <taxon>Eukaryota</taxon>
        <taxon>Fungi</taxon>
        <taxon>Dikarya</taxon>
        <taxon>Ascomycota</taxon>
        <taxon>Pezizomycotina</taxon>
        <taxon>Eurotiomycetes</taxon>
        <taxon>Eurotiomycetidae</taxon>
        <taxon>Eurotiales</taxon>
        <taxon>Aspergillaceae</taxon>
        <taxon>Penicillium</taxon>
    </lineage>
</organism>
<accession>A0A1V6PL18</accession>
<gene>
    <name evidence="2" type="ORF">PENDEC_c002G00164</name>
</gene>
<feature type="region of interest" description="Disordered" evidence="1">
    <location>
        <begin position="142"/>
        <end position="195"/>
    </location>
</feature>
<reference evidence="3" key="1">
    <citation type="journal article" date="2017" name="Nat. Microbiol.">
        <title>Global analysis of biosynthetic gene clusters reveals vast potential of secondary metabolite production in Penicillium species.</title>
        <authorList>
            <person name="Nielsen J.C."/>
            <person name="Grijseels S."/>
            <person name="Prigent S."/>
            <person name="Ji B."/>
            <person name="Dainat J."/>
            <person name="Nielsen K.F."/>
            <person name="Frisvad J.C."/>
            <person name="Workman M."/>
            <person name="Nielsen J."/>
        </authorList>
    </citation>
    <scope>NUCLEOTIDE SEQUENCE [LARGE SCALE GENOMIC DNA]</scope>
    <source>
        <strain evidence="3">IBT 11843</strain>
    </source>
</reference>
<sequence>MSMASRCGLTSMAVRIAPRSAPLRLLRRSNPARSSSCANRQFATETCRKVPGKDLSPFAYTWLTRTSEAIDPHDILSTLPSTPSANAAPDSVPLLLVTPRFAHWVDPSNPFLKSLIDRLYPGVPKPTPLYAVAAVIDKLPNSTQSGESTAESNDDSRFESSESEGLSLLTIQKENVRGKAAPPRRIGGPANEEPDLTISIQDTNASIRPTHEVGLRLANTVFVNGKESTLIGMRWTYDAAAGAYVMDKPVDLTSCFVTSISTKTNPSLTLPLDPVGERRRVITSMGNILRQVSKSTDPASDEPMPASSELETALPRYINEHNIVDQRVSVWALVEKPDLVIANGESSFTQDRVAQSLRQGGKLHRVMSGGGGWGKKQGLLSLDPEVSFPGMARPDELVILDQIFDPSTEAPSGMPAFLAKGMIGDDLSLLSQVATTGDYIQFFVGLEPDHSQEEIANTAGEEGSVTYRFGVVADAEELDPQVLNENKHDLVVVPSSFGALSEKAIVYSQPMVDATEASNSSTKLDIPGCRVIMNPVR</sequence>
<evidence type="ECO:0000313" key="3">
    <source>
        <dbReference type="Proteomes" id="UP000191522"/>
    </source>
</evidence>